<accession>A0AAU9ES93</accession>
<name>A0AAU9ES93_9FIRM</name>
<evidence type="ECO:0000259" key="1">
    <source>
        <dbReference type="Pfam" id="PF01609"/>
    </source>
</evidence>
<dbReference type="Proteomes" id="UP001321786">
    <property type="component" value="Chromosome"/>
</dbReference>
<organism evidence="3 4">
    <name type="scientific">Helicovermis profundi</name>
    <dbReference type="NCBI Taxonomy" id="3065157"/>
    <lineage>
        <taxon>Bacteria</taxon>
        <taxon>Bacillati</taxon>
        <taxon>Bacillota</taxon>
        <taxon>Clostridia</taxon>
        <taxon>Helicovermis</taxon>
    </lineage>
</organism>
<dbReference type="EMBL" id="AP028654">
    <property type="protein sequence ID" value="BEP30276.1"/>
    <property type="molecule type" value="Genomic_DNA"/>
</dbReference>
<feature type="domain" description="Transposase IS4-like" evidence="1">
    <location>
        <begin position="206"/>
        <end position="485"/>
    </location>
</feature>
<dbReference type="GO" id="GO:0003677">
    <property type="term" value="F:DNA binding"/>
    <property type="evidence" value="ECO:0007669"/>
    <property type="project" value="InterPro"/>
</dbReference>
<evidence type="ECO:0000313" key="2">
    <source>
        <dbReference type="EMBL" id="BEP28460.1"/>
    </source>
</evidence>
<dbReference type="KEGG" id="hprf:HLPR_07910"/>
<dbReference type="PANTHER" id="PTHR34614:SF2">
    <property type="entry name" value="TRANSPOSASE IS4-LIKE DOMAIN-CONTAINING PROTEIN"/>
    <property type="match status" value="1"/>
</dbReference>
<keyword evidence="4" id="KW-1185">Reference proteome</keyword>
<dbReference type="PANTHER" id="PTHR34614">
    <property type="match status" value="1"/>
</dbReference>
<dbReference type="Pfam" id="PF01609">
    <property type="entry name" value="DDE_Tnp_1"/>
    <property type="match status" value="1"/>
</dbReference>
<gene>
    <name evidence="2" type="ORF">HLPR_07910</name>
    <name evidence="3" type="ORF">HLPR_26070</name>
</gene>
<dbReference type="GO" id="GO:0004803">
    <property type="term" value="F:transposase activity"/>
    <property type="evidence" value="ECO:0007669"/>
    <property type="project" value="InterPro"/>
</dbReference>
<dbReference type="InterPro" id="IPR002559">
    <property type="entry name" value="Transposase_11"/>
</dbReference>
<dbReference type="GO" id="GO:0006313">
    <property type="term" value="P:DNA transposition"/>
    <property type="evidence" value="ECO:0007669"/>
    <property type="project" value="InterPro"/>
</dbReference>
<dbReference type="AlphaFoldDB" id="A0AAU9ES93"/>
<dbReference type="EMBL" id="AP028654">
    <property type="protein sequence ID" value="BEP28460.1"/>
    <property type="molecule type" value="Genomic_DNA"/>
</dbReference>
<sequence length="571" mass="67222">MFIKLTTSKKSKFTKVYLVEGYRDKTGKSKQRTIKKYGNLEELEAKDPNILEKLKFEAKNMKKNEVVITHNLLKANSEQETDKNYGYFFLDNIYKSLEIAEFIKKYKFEKNFKYDLDEILRLLTFSRILNPMSKKATVAHQDEYFKEFNVALKSVYKSLSNLSEIKIDLQNHLNKKVSETYGRDTSLVFYDVTNYYFETEIEDDLKKKGPSKEKKSTPIVQMGLLIDSNGLPIAYDLFPGNTHDSSTLIPFIKNMRKQYNFGRVILTADKGLNSGKNLAYLKSKNDGYIVSQKIRGTSKAFMDEVLSDEGYACNPNGTFKIKSFFRERETKDENGEKIILKEKVVCFWSKNFDDREKHKREKLEERITTYLESPSKYKSSNSYGIKKYLKLQNLDKKTGEIKDIEPYIEFDEEKYKRDVSLDGYYTIVTSELDLNNEEVIKKYRGLWKIEESFRVLKTDLEGRPVYVKNQDHIEGHFLVCFIALLISRILEMKLDNKYSIRRIQETLKNATCRKIGNGLYSLNKQNDVFRDIEKLFDVSLNYSKVRIEQLRNWKKELSYNTKKQNTKPDKY</sequence>
<dbReference type="KEGG" id="hprf:HLPR_26070"/>
<reference evidence="3 4" key="1">
    <citation type="submission" date="2023-08" db="EMBL/GenBank/DDBJ databases">
        <title>Helicovermis profunda gen. nov., sp. nov., a novel mesophilic, fermentative bacterium within the Bacillota from a deep-sea hydrothermal vent chimney.</title>
        <authorList>
            <person name="Miyazaki U."/>
            <person name="Mizutani D."/>
            <person name="Hashimoto Y."/>
            <person name="Tame A."/>
            <person name="Sawayama S."/>
            <person name="Miyazaki J."/>
            <person name="Takai K."/>
            <person name="Nakagawa S."/>
        </authorList>
    </citation>
    <scope>NUCLEOTIDE SEQUENCE [LARGE SCALE GENOMIC DNA]</scope>
    <source>
        <strain evidence="3 4">S502</strain>
    </source>
</reference>
<proteinExistence type="predicted"/>
<dbReference type="NCBIfam" id="NF033559">
    <property type="entry name" value="transpos_IS1634"/>
    <property type="match status" value="1"/>
</dbReference>
<dbReference type="SUPFAM" id="SSF53098">
    <property type="entry name" value="Ribonuclease H-like"/>
    <property type="match status" value="1"/>
</dbReference>
<dbReference type="InterPro" id="IPR012337">
    <property type="entry name" value="RNaseH-like_sf"/>
</dbReference>
<evidence type="ECO:0000313" key="4">
    <source>
        <dbReference type="Proteomes" id="UP001321786"/>
    </source>
</evidence>
<protein>
    <submittedName>
        <fullName evidence="3">IS1634 family transposase</fullName>
    </submittedName>
</protein>
<dbReference type="InterPro" id="IPR047654">
    <property type="entry name" value="IS1634_transpos"/>
</dbReference>
<evidence type="ECO:0000313" key="3">
    <source>
        <dbReference type="EMBL" id="BEP30276.1"/>
    </source>
</evidence>
<dbReference type="RefSeq" id="WP_338535872.1">
    <property type="nucleotide sequence ID" value="NZ_AP028654.1"/>
</dbReference>